<proteinExistence type="predicted"/>
<accession>A0ABU2WVR0</accession>
<keyword evidence="2" id="KW-0808">Transferase</keyword>
<evidence type="ECO:0000313" key="3">
    <source>
        <dbReference type="Proteomes" id="UP001180973"/>
    </source>
</evidence>
<dbReference type="InterPro" id="IPR013216">
    <property type="entry name" value="Methyltransf_11"/>
</dbReference>
<sequence length="579" mass="61243">MKPLWTAPMAMPVRTLAWRRDDVLEVSYHGGRALLGTDGSPAAAGSSGAPPAGDPAWCELVADGARLTLLLDGTPLCAATLDGPITAVTAGADGTKVFAGTTAGTVHALRPSLTAAQAATLLDAERRLLGTVDAGTLDRAARLYAATAGPSFAVHRIRHLQRVGSAGAGEGDAAVVAVARAAGAALHGHSSAAYEVGRALRDRGEPGEAVAYFQAATASARLRASAWYAAAECFQQVGAPAAAAIAFQQASLGGPGEEELRQLYHQARRLQEQGRPGEAADCFEALLAWDVSYLDAQARHAACRAVPAPAEAPGSARRTPRPAALVGELADRGLLDADATRLDAYDATFYLQFENTGVTDTAKKQLESVELLHALGPVDRYRTSLDVGSGTMRYPQVLSRYGVRSFGVDLSDAGVRTCVDGRWQRRFAVADGTFLPFRTGSFDLVSCMMGTINHLSAAQRGRFFAEARRTLRPGGRLVVSAWHPDCRFQTFLSFYSPREVAELRGRLTPPGTLAGECARSGFRDVTTKSFCTFPDWLIAGSSVSGTGAAHLSWLVELDAERTGRDPAAPSQMFMLCARR</sequence>
<dbReference type="SUPFAM" id="SSF53335">
    <property type="entry name" value="S-adenosyl-L-methionine-dependent methyltransferases"/>
    <property type="match status" value="1"/>
</dbReference>
<dbReference type="EMBL" id="JAVRFL010000008">
    <property type="protein sequence ID" value="MDT0529147.1"/>
    <property type="molecule type" value="Genomic_DNA"/>
</dbReference>
<comment type="caution">
    <text evidence="2">The sequence shown here is derived from an EMBL/GenBank/DDBJ whole genome shotgun (WGS) entry which is preliminary data.</text>
</comment>
<dbReference type="Gene3D" id="3.40.50.150">
    <property type="entry name" value="Vaccinia Virus protein VP39"/>
    <property type="match status" value="1"/>
</dbReference>
<dbReference type="Proteomes" id="UP001180973">
    <property type="component" value="Unassembled WGS sequence"/>
</dbReference>
<reference evidence="2" key="1">
    <citation type="submission" date="2023-09" db="EMBL/GenBank/DDBJ databases">
        <title>30 novel species of actinomycetes from the DSMZ collection.</title>
        <authorList>
            <person name="Nouioui I."/>
        </authorList>
    </citation>
    <scope>NUCLEOTIDE SEQUENCE</scope>
    <source>
        <strain evidence="2">DSM 115977</strain>
    </source>
</reference>
<dbReference type="InterPro" id="IPR029063">
    <property type="entry name" value="SAM-dependent_MTases_sf"/>
</dbReference>
<dbReference type="CDD" id="cd02440">
    <property type="entry name" value="AdoMet_MTases"/>
    <property type="match status" value="1"/>
</dbReference>
<dbReference type="GO" id="GO:0032259">
    <property type="term" value="P:methylation"/>
    <property type="evidence" value="ECO:0007669"/>
    <property type="project" value="UniProtKB-KW"/>
</dbReference>
<evidence type="ECO:0000259" key="1">
    <source>
        <dbReference type="Pfam" id="PF08241"/>
    </source>
</evidence>
<protein>
    <submittedName>
        <fullName evidence="2">Class I SAM-dependent methyltransferase</fullName>
    </submittedName>
</protein>
<keyword evidence="3" id="KW-1185">Reference proteome</keyword>
<keyword evidence="2" id="KW-0489">Methyltransferase</keyword>
<evidence type="ECO:0000313" key="2">
    <source>
        <dbReference type="EMBL" id="MDT0529147.1"/>
    </source>
</evidence>
<feature type="domain" description="Methyltransferase type 11" evidence="1">
    <location>
        <begin position="385"/>
        <end position="479"/>
    </location>
</feature>
<dbReference type="Pfam" id="PF08241">
    <property type="entry name" value="Methyltransf_11"/>
    <property type="match status" value="1"/>
</dbReference>
<organism evidence="2 3">
    <name type="scientific">Micromonospora reichwaldensis</name>
    <dbReference type="NCBI Taxonomy" id="3075516"/>
    <lineage>
        <taxon>Bacteria</taxon>
        <taxon>Bacillati</taxon>
        <taxon>Actinomycetota</taxon>
        <taxon>Actinomycetes</taxon>
        <taxon>Micromonosporales</taxon>
        <taxon>Micromonosporaceae</taxon>
        <taxon>Micromonospora</taxon>
    </lineage>
</organism>
<dbReference type="InterPro" id="IPR011990">
    <property type="entry name" value="TPR-like_helical_dom_sf"/>
</dbReference>
<dbReference type="GO" id="GO:0008168">
    <property type="term" value="F:methyltransferase activity"/>
    <property type="evidence" value="ECO:0007669"/>
    <property type="project" value="UniProtKB-KW"/>
</dbReference>
<dbReference type="Gene3D" id="1.25.40.10">
    <property type="entry name" value="Tetratricopeptide repeat domain"/>
    <property type="match status" value="1"/>
</dbReference>
<name>A0ABU2WVR0_9ACTN</name>
<dbReference type="PANTHER" id="PTHR43591">
    <property type="entry name" value="METHYLTRANSFERASE"/>
    <property type="match status" value="1"/>
</dbReference>
<gene>
    <name evidence="2" type="ORF">RM555_09095</name>
</gene>
<dbReference type="RefSeq" id="WP_311411318.1">
    <property type="nucleotide sequence ID" value="NZ_JAVRFL010000008.1"/>
</dbReference>
<dbReference type="PANTHER" id="PTHR43591:SF24">
    <property type="entry name" value="2-METHOXY-6-POLYPRENYL-1,4-BENZOQUINOL METHYLASE, MITOCHONDRIAL"/>
    <property type="match status" value="1"/>
</dbReference>
<dbReference type="SUPFAM" id="SSF48452">
    <property type="entry name" value="TPR-like"/>
    <property type="match status" value="1"/>
</dbReference>